<dbReference type="NCBIfam" id="NF033519">
    <property type="entry name" value="transpos_ISAzo13"/>
    <property type="match status" value="1"/>
</dbReference>
<protein>
    <submittedName>
        <fullName evidence="1">ISAzo13 family transposase</fullName>
    </submittedName>
</protein>
<dbReference type="Proteomes" id="UP000325255">
    <property type="component" value="Unassembled WGS sequence"/>
</dbReference>
<name>A0A5M6IJ32_9PROT</name>
<comment type="caution">
    <text evidence="1">The sequence shown here is derived from an EMBL/GenBank/DDBJ whole genome shotgun (WGS) entry which is preliminary data.</text>
</comment>
<keyword evidence="2" id="KW-1185">Reference proteome</keyword>
<accession>A0A5M6IJ32</accession>
<proteinExistence type="predicted"/>
<gene>
    <name evidence="1" type="ORF">F1189_29950</name>
</gene>
<evidence type="ECO:0000313" key="2">
    <source>
        <dbReference type="Proteomes" id="UP000325255"/>
    </source>
</evidence>
<sequence>MRWASIEPAPSLGRVRHTWVRGRTEAGRAVVGTLGFSLQANRKTREGTQHPDRNAQFEHINAAVAVFQAAGQPAISVDTKKKELVGDFRNGGCELRPKGQPEAVRVHDFAIPELGKAVPYGVYDIAANAGWVSVGIDHDTAVFAVEAIRRWWHDLGTTRYPAATKLLITADCGGSNGTRVRLWKHELQALADEIGIAITVCHLPPGTSKWNRIEHRLFAFITQNWRAPLVSYQVVVQLIASTITRTGLTVACRLDTNSYEKDVKVSDTEMASLDIQTANFHGEWNYTIRPRSPYN</sequence>
<organism evidence="1 2">
    <name type="scientific">Rhodovastum atsumiense</name>
    <dbReference type="NCBI Taxonomy" id="504468"/>
    <lineage>
        <taxon>Bacteria</taxon>
        <taxon>Pseudomonadati</taxon>
        <taxon>Pseudomonadota</taxon>
        <taxon>Alphaproteobacteria</taxon>
        <taxon>Acetobacterales</taxon>
        <taxon>Acetobacteraceae</taxon>
        <taxon>Rhodovastum</taxon>
    </lineage>
</organism>
<evidence type="ECO:0000313" key="1">
    <source>
        <dbReference type="EMBL" id="KAA5608250.1"/>
    </source>
</evidence>
<dbReference type="AlphaFoldDB" id="A0A5M6IJ32"/>
<reference evidence="1 2" key="1">
    <citation type="submission" date="2019-09" db="EMBL/GenBank/DDBJ databases">
        <title>Genome sequence of Rhodovastum atsumiense, a diverse member of the Acetobacteraceae family of non-sulfur purple photosynthetic bacteria.</title>
        <authorList>
            <person name="Meyer T."/>
            <person name="Kyndt J."/>
        </authorList>
    </citation>
    <scope>NUCLEOTIDE SEQUENCE [LARGE SCALE GENOMIC DNA]</scope>
    <source>
        <strain evidence="1 2">DSM 21279</strain>
    </source>
</reference>
<dbReference type="OrthoDB" id="8782691at2"/>
<dbReference type="InterPro" id="IPR011518">
    <property type="entry name" value="Transposase_36"/>
</dbReference>
<dbReference type="EMBL" id="VWPK01000094">
    <property type="protein sequence ID" value="KAA5608250.1"/>
    <property type="molecule type" value="Genomic_DNA"/>
</dbReference>
<dbReference type="Pfam" id="PF07592">
    <property type="entry name" value="DDE_Tnp_ISAZ013"/>
    <property type="match status" value="1"/>
</dbReference>